<organism evidence="3 4">
    <name type="scientific">Undibacterium arcticum</name>
    <dbReference type="NCBI Taxonomy" id="1762892"/>
    <lineage>
        <taxon>Bacteria</taxon>
        <taxon>Pseudomonadati</taxon>
        <taxon>Pseudomonadota</taxon>
        <taxon>Betaproteobacteria</taxon>
        <taxon>Burkholderiales</taxon>
        <taxon>Oxalobacteraceae</taxon>
        <taxon>Undibacterium</taxon>
    </lineage>
</organism>
<dbReference type="RefSeq" id="WP_390331572.1">
    <property type="nucleotide sequence ID" value="NZ_JBHRTP010000032.1"/>
</dbReference>
<name>A0ABV7F111_9BURK</name>
<sequence length="501" mass="52215">MRRIFIAQHRQSGTIAIMFALSLIVLFACMGFALDLGRLYVVRTELQNAADAAALAGAKDLDQTQAGVNKAVATANAIAGQNRTSFSFNGNTSITTSASNIWVGSCPADACMVLASSVTSNALASNKTFLKVNIPSASLTSYFMRMVPALTASATSTNTSTFGMAVAGRFVNDVTPIGVCAIDLNKGGTRPTTPPGPDNELTEFGFRRGVSYNVFELGPLGGPSNPYLLDPVDVYPNPCNPSSASANTTAPFICSGSSAVIVSTSGTVYGNTGLSAGKIQAALNSRFNDYSGPSVCIPAQAPPDINIRDYPCTSSSCPKMSPVNSAAFPNTWMDPATLTTPNTRQTFNLAGITTKDDYGVLWSYSRAVKAVGTSPNATPGAPFTPADWPKLYPSPALSAETTYPGGLAGTTESPYSQPSGSNYFLAPTTNPGTAKRRVLHLAIANCPAVTGSGSCQSIPILGIGRFFMQVPADLSGSPQKLQAEFAGLIDPIPTAEIKLYR</sequence>
<reference evidence="4" key="1">
    <citation type="journal article" date="2019" name="Int. J. Syst. Evol. Microbiol.">
        <title>The Global Catalogue of Microorganisms (GCM) 10K type strain sequencing project: providing services to taxonomists for standard genome sequencing and annotation.</title>
        <authorList>
            <consortium name="The Broad Institute Genomics Platform"/>
            <consortium name="The Broad Institute Genome Sequencing Center for Infectious Disease"/>
            <person name="Wu L."/>
            <person name="Ma J."/>
        </authorList>
    </citation>
    <scope>NUCLEOTIDE SEQUENCE [LARGE SCALE GENOMIC DNA]</scope>
    <source>
        <strain evidence="4">KCTC 42986</strain>
    </source>
</reference>
<dbReference type="PROSITE" id="PS51257">
    <property type="entry name" value="PROKAR_LIPOPROTEIN"/>
    <property type="match status" value="1"/>
</dbReference>
<proteinExistence type="predicted"/>
<keyword evidence="1" id="KW-0812">Transmembrane</keyword>
<keyword evidence="1" id="KW-0472">Membrane</keyword>
<gene>
    <name evidence="3" type="ORF">ACFOFO_11625</name>
</gene>
<protein>
    <submittedName>
        <fullName evidence="3">Pilus assembly protein TadG-related protein</fullName>
    </submittedName>
</protein>
<dbReference type="EMBL" id="JBHRTP010000032">
    <property type="protein sequence ID" value="MFC3108605.1"/>
    <property type="molecule type" value="Genomic_DNA"/>
</dbReference>
<dbReference type="InterPro" id="IPR028087">
    <property type="entry name" value="Tad_N"/>
</dbReference>
<evidence type="ECO:0000313" key="3">
    <source>
        <dbReference type="EMBL" id="MFC3108605.1"/>
    </source>
</evidence>
<keyword evidence="1" id="KW-1133">Transmembrane helix</keyword>
<dbReference type="Proteomes" id="UP001595530">
    <property type="component" value="Unassembled WGS sequence"/>
</dbReference>
<accession>A0ABV7F111</accession>
<evidence type="ECO:0000256" key="1">
    <source>
        <dbReference type="SAM" id="Phobius"/>
    </source>
</evidence>
<dbReference type="Pfam" id="PF13400">
    <property type="entry name" value="Tad"/>
    <property type="match status" value="1"/>
</dbReference>
<feature type="transmembrane region" description="Helical" evidence="1">
    <location>
        <begin position="12"/>
        <end position="34"/>
    </location>
</feature>
<evidence type="ECO:0000259" key="2">
    <source>
        <dbReference type="Pfam" id="PF13400"/>
    </source>
</evidence>
<feature type="domain" description="Putative Flp pilus-assembly TadG-like N-terminal" evidence="2">
    <location>
        <begin position="13"/>
        <end position="59"/>
    </location>
</feature>
<comment type="caution">
    <text evidence="3">The sequence shown here is derived from an EMBL/GenBank/DDBJ whole genome shotgun (WGS) entry which is preliminary data.</text>
</comment>
<keyword evidence="4" id="KW-1185">Reference proteome</keyword>
<evidence type="ECO:0000313" key="4">
    <source>
        <dbReference type="Proteomes" id="UP001595530"/>
    </source>
</evidence>